<protein>
    <submittedName>
        <fullName evidence="1">Uncharacterized protein</fullName>
    </submittedName>
</protein>
<evidence type="ECO:0000313" key="2">
    <source>
        <dbReference type="Proteomes" id="UP000001343"/>
    </source>
</evidence>
<dbReference type="Proteomes" id="UP000001343">
    <property type="component" value="Unassembled WGS sequence"/>
</dbReference>
<proteinExistence type="predicted"/>
<evidence type="ECO:0000313" key="1">
    <source>
        <dbReference type="EMBL" id="EKR98115.1"/>
    </source>
</evidence>
<dbReference type="RefSeq" id="WP_002745097.1">
    <property type="nucleotide sequence ID" value="NZ_AKWM02000084.1"/>
</dbReference>
<gene>
    <name evidence="1" type="ORF">LEP1GSC125_1593</name>
</gene>
<sequence>MNPVNFEKTILELRKIAKKNTRDKSKKQFDEELFECQFFNYIKEKKIEPDTLYNIASSLMQGKDNFDKDMAIFIISSSGIPRKLVLDFIENYLSILNKEQTSSAMFLINKHQLATLYYPLLNHLKLNSFYNSESFKKRLTYSGILFDKEEGYKEFQEALEHDLSITTLEEGNIELDTGNILFLFVANKNYEKIHKIFLRYLNQKTKKILKQQTFIAAKRWNAGFKERFMIKKAIIIAQIKNLV</sequence>
<name>A0AA87MJ84_9LEPT</name>
<dbReference type="AlphaFoldDB" id="A0AA87MJ84"/>
<dbReference type="EMBL" id="AKWM02000084">
    <property type="protein sequence ID" value="EKR98115.1"/>
    <property type="molecule type" value="Genomic_DNA"/>
</dbReference>
<accession>A0AA87MJ84</accession>
<organism evidence="1 2">
    <name type="scientific">Leptospira mayottensis 200901122</name>
    <dbReference type="NCBI Taxonomy" id="1193010"/>
    <lineage>
        <taxon>Bacteria</taxon>
        <taxon>Pseudomonadati</taxon>
        <taxon>Spirochaetota</taxon>
        <taxon>Spirochaetia</taxon>
        <taxon>Leptospirales</taxon>
        <taxon>Leptospiraceae</taxon>
        <taxon>Leptospira</taxon>
    </lineage>
</organism>
<comment type="caution">
    <text evidence="1">The sequence shown here is derived from an EMBL/GenBank/DDBJ whole genome shotgun (WGS) entry which is preliminary data.</text>
</comment>
<reference evidence="1 2" key="1">
    <citation type="journal article" date="2014" name="Int. J. Syst. Evol. Microbiol.">
        <title>Leptospira mayottensis sp. nov., a pathogenic species of the genus Leptospira isolated from humans.</title>
        <authorList>
            <person name="Bourhy P."/>
            <person name="Collet L."/>
            <person name="Brisse S."/>
            <person name="Picardeau M."/>
        </authorList>
    </citation>
    <scope>NUCLEOTIDE SEQUENCE [LARGE SCALE GENOMIC DNA]</scope>
    <source>
        <strain evidence="1 2">200901122</strain>
    </source>
</reference>